<dbReference type="GO" id="GO:0003834">
    <property type="term" value="F:beta-carotene 15,15'-dioxygenase activity"/>
    <property type="evidence" value="ECO:0007669"/>
    <property type="project" value="UniProtKB-EC"/>
</dbReference>
<feature type="transmembrane region" description="Helical" evidence="1">
    <location>
        <begin position="143"/>
        <end position="164"/>
    </location>
</feature>
<sequence>MKATPSLPGRPPLGTFPLRLKAAEGVPVVSLLLLLVVWNVAPGVLERAVYVPLLVSTVLFGIPHGALDHRLPIRLGWGWAQTAWGIGGYITAYALGAALTFSVWWLAPHVIFWGFLLLSLLHWGQGDLYHLEVFQGRRRAGFWSAPLTLLTRGSLPILLPLLVFPDWFARLAAGIDRVVGRSGPVGPLLPPGVGLGLTAVFLGLLIAYVWDVLVSSRRPALELTETGVLLLVFSLVPAPLSIGAYFSMWHAWRHLQRLLDMPDTRKARGTSRVLRLVAELLPITVVALGLLLAVACWAAPRLLSVETFTALYLALIAALTVPHAVLVACMGLSRTTVPRSD</sequence>
<feature type="transmembrane region" description="Helical" evidence="1">
    <location>
        <begin position="185"/>
        <end position="210"/>
    </location>
</feature>
<keyword evidence="1" id="KW-1003">Cell membrane</keyword>
<keyword evidence="1" id="KW-0223">Dioxygenase</keyword>
<keyword evidence="3" id="KW-1185">Reference proteome</keyword>
<organism evidence="2 3">
    <name type="scientific">Deinococcus ruber</name>
    <dbReference type="NCBI Taxonomy" id="1848197"/>
    <lineage>
        <taxon>Bacteria</taxon>
        <taxon>Thermotogati</taxon>
        <taxon>Deinococcota</taxon>
        <taxon>Deinococci</taxon>
        <taxon>Deinococcales</taxon>
        <taxon>Deinococcaceae</taxon>
        <taxon>Deinococcus</taxon>
    </lineage>
</organism>
<feature type="binding site" evidence="1">
    <location>
        <position position="64"/>
    </location>
    <ligand>
        <name>Fe cation</name>
        <dbReference type="ChEBI" id="CHEBI:24875"/>
    </ligand>
</feature>
<evidence type="ECO:0000313" key="3">
    <source>
        <dbReference type="Proteomes" id="UP000603865"/>
    </source>
</evidence>
<dbReference type="GO" id="GO:0005506">
    <property type="term" value="F:iron ion binding"/>
    <property type="evidence" value="ECO:0007669"/>
    <property type="project" value="UniProtKB-UniRule"/>
</dbReference>
<proteinExistence type="inferred from homology"/>
<comment type="cofactor">
    <cofactor evidence="1">
        <name>Fe(2+)</name>
        <dbReference type="ChEBI" id="CHEBI:29033"/>
    </cofactor>
</comment>
<dbReference type="InterPro" id="IPR022270">
    <property type="entry name" value="Blh_diox"/>
</dbReference>
<reference evidence="2" key="2">
    <citation type="submission" date="2020-09" db="EMBL/GenBank/DDBJ databases">
        <authorList>
            <person name="Sun Q."/>
            <person name="Ohkuma M."/>
        </authorList>
    </citation>
    <scope>NUCLEOTIDE SEQUENCE</scope>
    <source>
        <strain evidence="2">JCM 31311</strain>
    </source>
</reference>
<protein>
    <recommendedName>
        <fullName evidence="1">Probable beta-carotene 15,15'-dioxygenase</fullName>
        <ecNumber evidence="1">1.13.11.63</ecNumber>
    </recommendedName>
</protein>
<dbReference type="GO" id="GO:0005886">
    <property type="term" value="C:plasma membrane"/>
    <property type="evidence" value="ECO:0007669"/>
    <property type="project" value="UniProtKB-SubCell"/>
</dbReference>
<dbReference type="EC" id="1.13.11.63" evidence="1"/>
<keyword evidence="1" id="KW-0472">Membrane</keyword>
<feature type="transmembrane region" description="Helical" evidence="1">
    <location>
        <begin position="78"/>
        <end position="96"/>
    </location>
</feature>
<reference evidence="2" key="1">
    <citation type="journal article" date="2014" name="Int. J. Syst. Evol. Microbiol.">
        <title>Complete genome sequence of Corynebacterium casei LMG S-19264T (=DSM 44701T), isolated from a smear-ripened cheese.</title>
        <authorList>
            <consortium name="US DOE Joint Genome Institute (JGI-PGF)"/>
            <person name="Walter F."/>
            <person name="Albersmeier A."/>
            <person name="Kalinowski J."/>
            <person name="Ruckert C."/>
        </authorList>
    </citation>
    <scope>NUCLEOTIDE SEQUENCE</scope>
    <source>
        <strain evidence="2">JCM 31311</strain>
    </source>
</reference>
<feature type="transmembrane region" description="Helical" evidence="1">
    <location>
        <begin position="48"/>
        <end position="66"/>
    </location>
</feature>
<comment type="similarity">
    <text evidence="1">Belongs to the Brp/Blh beta-carotene diooxygenase family.</text>
</comment>
<feature type="binding site" evidence="1">
    <location>
        <position position="254"/>
    </location>
    <ligand>
        <name>Fe cation</name>
        <dbReference type="ChEBI" id="CHEBI:24875"/>
    </ligand>
</feature>
<keyword evidence="1" id="KW-0408">Iron</keyword>
<comment type="function">
    <text evidence="1">Catalyzes the cleavage of beta-carotene at its central double bond (15,15') to yield two molecules of all-trans-retinal.</text>
</comment>
<dbReference type="AlphaFoldDB" id="A0A918CDX9"/>
<dbReference type="GO" id="GO:0010436">
    <property type="term" value="F:carotenoid dioxygenase activity"/>
    <property type="evidence" value="ECO:0007669"/>
    <property type="project" value="UniProtKB-UniRule"/>
</dbReference>
<keyword evidence="1" id="KW-0479">Metal-binding</keyword>
<dbReference type="GO" id="GO:0016121">
    <property type="term" value="P:carotene catabolic process"/>
    <property type="evidence" value="ECO:0007669"/>
    <property type="project" value="UniProtKB-UniRule"/>
</dbReference>
<dbReference type="Proteomes" id="UP000603865">
    <property type="component" value="Unassembled WGS sequence"/>
</dbReference>
<evidence type="ECO:0000256" key="1">
    <source>
        <dbReference type="HAMAP-Rule" id="MF_02093"/>
    </source>
</evidence>
<feature type="transmembrane region" description="Helical" evidence="1">
    <location>
        <begin position="20"/>
        <end position="41"/>
    </location>
</feature>
<keyword evidence="1" id="KW-0812">Transmembrane</keyword>
<feature type="transmembrane region" description="Helical" evidence="1">
    <location>
        <begin position="103"/>
        <end position="123"/>
    </location>
</feature>
<comment type="subcellular location">
    <subcellularLocation>
        <location evidence="1">Cell membrane</location>
        <topology evidence="1">Multi-pass membrane protein</topology>
    </subcellularLocation>
</comment>
<dbReference type="EMBL" id="BMQL01000023">
    <property type="protein sequence ID" value="GGR19337.1"/>
    <property type="molecule type" value="Genomic_DNA"/>
</dbReference>
<comment type="caution">
    <text evidence="2">The sequence shown here is derived from an EMBL/GenBank/DDBJ whole genome shotgun (WGS) entry which is preliminary data.</text>
</comment>
<name>A0A918CDX9_9DEIO</name>
<dbReference type="HAMAP" id="MF_02093">
    <property type="entry name" value="Beta_carotene_diox"/>
    <property type="match status" value="1"/>
</dbReference>
<gene>
    <name evidence="2" type="ORF">GCM10008957_34810</name>
</gene>
<keyword evidence="1" id="KW-0560">Oxidoreductase</keyword>
<evidence type="ECO:0000313" key="2">
    <source>
        <dbReference type="EMBL" id="GGR19337.1"/>
    </source>
</evidence>
<feature type="binding site" evidence="1">
    <location>
        <position position="122"/>
    </location>
    <ligand>
        <name>Fe cation</name>
        <dbReference type="ChEBI" id="CHEBI:24875"/>
    </ligand>
</feature>
<dbReference type="RefSeq" id="WP_189091785.1">
    <property type="nucleotide sequence ID" value="NZ_BMQL01000023.1"/>
</dbReference>
<comment type="catalytic activity">
    <reaction evidence="1">
        <text>all-trans-beta-carotene + O2 = 2 all-trans-retinal</text>
        <dbReference type="Rhea" id="RHEA:32887"/>
        <dbReference type="ChEBI" id="CHEBI:15379"/>
        <dbReference type="ChEBI" id="CHEBI:17579"/>
        <dbReference type="ChEBI" id="CHEBI:17898"/>
        <dbReference type="EC" id="1.13.11.63"/>
    </reaction>
</comment>
<accession>A0A918CDX9</accession>
<feature type="transmembrane region" description="Helical" evidence="1">
    <location>
        <begin position="230"/>
        <end position="252"/>
    </location>
</feature>
<dbReference type="NCBIfam" id="TIGR03753">
    <property type="entry name" value="blh_monoox"/>
    <property type="match status" value="1"/>
</dbReference>
<feature type="transmembrane region" description="Helical" evidence="1">
    <location>
        <begin position="273"/>
        <end position="300"/>
    </location>
</feature>
<dbReference type="Pfam" id="PF15461">
    <property type="entry name" value="BCD"/>
    <property type="match status" value="1"/>
</dbReference>
<feature type="binding site" evidence="1">
    <location>
        <position position="250"/>
    </location>
    <ligand>
        <name>Fe cation</name>
        <dbReference type="ChEBI" id="CHEBI:24875"/>
    </ligand>
</feature>
<keyword evidence="1" id="KW-1133">Transmembrane helix</keyword>
<feature type="transmembrane region" description="Helical" evidence="1">
    <location>
        <begin position="312"/>
        <end position="332"/>
    </location>
</feature>